<comment type="similarity">
    <text evidence="1">Belongs to the leucine-binding protein family.</text>
</comment>
<feature type="signal peptide" evidence="3">
    <location>
        <begin position="1"/>
        <end position="25"/>
    </location>
</feature>
<organism evidence="5 6">
    <name type="scientific">Dehalogenimonas etheniformans</name>
    <dbReference type="NCBI Taxonomy" id="1536648"/>
    <lineage>
        <taxon>Bacteria</taxon>
        <taxon>Bacillati</taxon>
        <taxon>Chloroflexota</taxon>
        <taxon>Dehalococcoidia</taxon>
        <taxon>Dehalococcoidales</taxon>
        <taxon>Dehalococcoidaceae</taxon>
        <taxon>Dehalogenimonas</taxon>
    </lineage>
</organism>
<protein>
    <recommendedName>
        <fullName evidence="4">Leucine-binding protein domain-containing protein</fullName>
    </recommendedName>
</protein>
<evidence type="ECO:0000313" key="6">
    <source>
        <dbReference type="Proteomes" id="UP000235653"/>
    </source>
</evidence>
<dbReference type="OrthoDB" id="9783240at2"/>
<evidence type="ECO:0000256" key="3">
    <source>
        <dbReference type="SAM" id="SignalP"/>
    </source>
</evidence>
<evidence type="ECO:0000313" key="5">
    <source>
        <dbReference type="EMBL" id="PPD57922.1"/>
    </source>
</evidence>
<dbReference type="InterPro" id="IPR028082">
    <property type="entry name" value="Peripla_BP_I"/>
</dbReference>
<evidence type="ECO:0000256" key="2">
    <source>
        <dbReference type="ARBA" id="ARBA00022729"/>
    </source>
</evidence>
<dbReference type="InterPro" id="IPR028081">
    <property type="entry name" value="Leu-bd"/>
</dbReference>
<dbReference type="PROSITE" id="PS51257">
    <property type="entry name" value="PROKAR_LIPOPROTEIN"/>
    <property type="match status" value="1"/>
</dbReference>
<comment type="caution">
    <text evidence="5">The sequence shown here is derived from an EMBL/GenBank/DDBJ whole genome shotgun (WGS) entry which is preliminary data.</text>
</comment>
<name>A0A2P5P6J4_9CHLR</name>
<dbReference type="Gene3D" id="3.40.50.2300">
    <property type="match status" value="2"/>
</dbReference>
<feature type="chain" id="PRO_5015106862" description="Leucine-binding protein domain-containing protein" evidence="3">
    <location>
        <begin position="26"/>
        <end position="402"/>
    </location>
</feature>
<keyword evidence="2 3" id="KW-0732">Signal</keyword>
<gene>
    <name evidence="5" type="ORF">JP09_006395</name>
</gene>
<evidence type="ECO:0000256" key="1">
    <source>
        <dbReference type="ARBA" id="ARBA00010062"/>
    </source>
</evidence>
<proteinExistence type="inferred from homology"/>
<feature type="domain" description="Leucine-binding protein" evidence="4">
    <location>
        <begin position="46"/>
        <end position="372"/>
    </location>
</feature>
<keyword evidence="6" id="KW-1185">Reference proteome</keyword>
<dbReference type="SUPFAM" id="SSF53822">
    <property type="entry name" value="Periplasmic binding protein-like I"/>
    <property type="match status" value="1"/>
</dbReference>
<dbReference type="PANTHER" id="PTHR30483:SF6">
    <property type="entry name" value="PERIPLASMIC BINDING PROTEIN OF ABC TRANSPORTER FOR NATURAL AMINO ACIDS"/>
    <property type="match status" value="1"/>
</dbReference>
<reference evidence="5 6" key="1">
    <citation type="journal article" date="2017" name="ISME J.">
        <title>Grape pomace compost harbors organohalide-respiring Dehalogenimonas species with novel reductive dehalogenase genes.</title>
        <authorList>
            <person name="Yang Y."/>
            <person name="Higgins S.A."/>
            <person name="Yan J."/>
            <person name="Simsir B."/>
            <person name="Chourey K."/>
            <person name="Iyer R."/>
            <person name="Hettich R.L."/>
            <person name="Baldwin B."/>
            <person name="Ogles D.M."/>
            <person name="Loffler F.E."/>
        </authorList>
    </citation>
    <scope>NUCLEOTIDE SEQUENCE [LARGE SCALE GENOMIC DNA]</scope>
    <source>
        <strain evidence="5 6">GP</strain>
    </source>
</reference>
<dbReference type="CDD" id="cd06346">
    <property type="entry name" value="PBP1_ABC_ligand_binding-like"/>
    <property type="match status" value="1"/>
</dbReference>
<dbReference type="InterPro" id="IPR051010">
    <property type="entry name" value="BCAA_transport"/>
</dbReference>
<dbReference type="EMBL" id="JQAN02000010">
    <property type="protein sequence ID" value="PPD57922.1"/>
    <property type="molecule type" value="Genomic_DNA"/>
</dbReference>
<sequence length="402" mass="41932">MERGTQVFKKAVILLLTLVMAVTFAACGSGNNNTTGPTTSAPPADVNLGVVMDQTGALSGIGGSLVKSIQLAVEQANATGGINGANIKLWIEDGKTDPAAGFEAIKKLAQINGCKVIIGPMISGAAMSSGQWALDNKVLLISPSATSPDIAQQAWRQFFIRTATTDDVQGKAMAKIITDAGTNKKVAFMVQNNQYGVGIANAVTAALAGKATIVSTIKYDPVKLDYLSELQQIKAAAPDFIVHAGYEDDAIIVFKQAAQLGLGKPIQWITSEGVKAAKTLTDAQAAAFMAQSVVGTNPVSQGTQFDTFKAAYKAKFNEEPGTYNDTVYDATRLAIAAMKTAGTTDSAKIAAAVLAAGQNYAGASGPITFNQYGDRTSATFEEWGVVQSGSTYTYTQIKLITS</sequence>
<accession>A0A2P5P6J4</accession>
<dbReference type="AlphaFoldDB" id="A0A2P5P6J4"/>
<dbReference type="Pfam" id="PF13458">
    <property type="entry name" value="Peripla_BP_6"/>
    <property type="match status" value="1"/>
</dbReference>
<evidence type="ECO:0000259" key="4">
    <source>
        <dbReference type="Pfam" id="PF13458"/>
    </source>
</evidence>
<dbReference type="PANTHER" id="PTHR30483">
    <property type="entry name" value="LEUCINE-SPECIFIC-BINDING PROTEIN"/>
    <property type="match status" value="1"/>
</dbReference>
<dbReference type="Proteomes" id="UP000235653">
    <property type="component" value="Unassembled WGS sequence"/>
</dbReference>